<sequence length="321" mass="37013">MSGYRLCDHVISEHNTLNFLECSLYCLRKPSHCKSINYKARKHQHPSNNCQLNNATKTTHPQNLLPDKNYDYYQPLEKPEKKIEKIKKVEEQEQVEEPVNYAKSCDDLYKSGKTTTGVYTIDPDGLGPFAVRSFAVRCDMETTSTSGRGWTIFQRRVDGSLSFYRKWYGYKIGFGDLSGEFWLGLDKIHRLTASGQNVLRVDLESFENEAAYAVYESFSVGNESNAYILNVGNYSAPRSQCYYRYLYLSSLEIINNLPERTGLLDYTWFYPRSDFRAAARAGLQWRSVNKRPIRYRNRVASMQSGGPTKSCVMNMNKTLIK</sequence>
<reference evidence="1" key="1">
    <citation type="submission" date="2020-04" db="EMBL/GenBank/DDBJ databases">
        <authorList>
            <person name="Alioto T."/>
            <person name="Alioto T."/>
            <person name="Gomez Garrido J."/>
        </authorList>
    </citation>
    <scope>NUCLEOTIDE SEQUENCE</scope>
    <source>
        <strain evidence="1">A484AB</strain>
    </source>
</reference>
<dbReference type="InterPro" id="IPR002181">
    <property type="entry name" value="Fibrinogen_a/b/g_C_dom"/>
</dbReference>
<dbReference type="SUPFAM" id="SSF57414">
    <property type="entry name" value="Hairpin loop containing domain-like"/>
    <property type="match status" value="1"/>
</dbReference>
<proteinExistence type="predicted"/>
<gene>
    <name evidence="1" type="ORF">PACLA_8A048642</name>
</gene>
<dbReference type="NCBIfam" id="NF040941">
    <property type="entry name" value="GGGWT_bact"/>
    <property type="match status" value="1"/>
</dbReference>
<name>A0A6S7LLP2_PARCT</name>
<dbReference type="InterPro" id="IPR003609">
    <property type="entry name" value="Pan_app"/>
</dbReference>
<comment type="caution">
    <text evidence="1">The sequence shown here is derived from an EMBL/GenBank/DDBJ whole genome shotgun (WGS) entry which is preliminary data.</text>
</comment>
<dbReference type="GO" id="GO:0005615">
    <property type="term" value="C:extracellular space"/>
    <property type="evidence" value="ECO:0007669"/>
    <property type="project" value="TreeGrafter"/>
</dbReference>
<keyword evidence="2" id="KW-1185">Reference proteome</keyword>
<feature type="non-terminal residue" evidence="1">
    <location>
        <position position="1"/>
    </location>
</feature>
<dbReference type="Pfam" id="PF00147">
    <property type="entry name" value="Fibrinogen_C"/>
    <property type="match status" value="1"/>
</dbReference>
<dbReference type="AlphaFoldDB" id="A0A6S7LLP2"/>
<dbReference type="PROSITE" id="PS50948">
    <property type="entry name" value="PAN"/>
    <property type="match status" value="1"/>
</dbReference>
<dbReference type="PANTHER" id="PTHR19143">
    <property type="entry name" value="FIBRINOGEN/TENASCIN/ANGIOPOEITIN"/>
    <property type="match status" value="1"/>
</dbReference>
<evidence type="ECO:0000313" key="2">
    <source>
        <dbReference type="Proteomes" id="UP001152795"/>
    </source>
</evidence>
<dbReference type="InterPro" id="IPR014716">
    <property type="entry name" value="Fibrinogen_a/b/g_C_1"/>
</dbReference>
<dbReference type="PROSITE" id="PS51406">
    <property type="entry name" value="FIBRINOGEN_C_2"/>
    <property type="match status" value="1"/>
</dbReference>
<dbReference type="InterPro" id="IPR036056">
    <property type="entry name" value="Fibrinogen-like_C"/>
</dbReference>
<organism evidence="1 2">
    <name type="scientific">Paramuricea clavata</name>
    <name type="common">Red gorgonian</name>
    <name type="synonym">Violescent sea-whip</name>
    <dbReference type="NCBI Taxonomy" id="317549"/>
    <lineage>
        <taxon>Eukaryota</taxon>
        <taxon>Metazoa</taxon>
        <taxon>Cnidaria</taxon>
        <taxon>Anthozoa</taxon>
        <taxon>Octocorallia</taxon>
        <taxon>Malacalcyonacea</taxon>
        <taxon>Plexauridae</taxon>
        <taxon>Paramuricea</taxon>
    </lineage>
</organism>
<protein>
    <submittedName>
        <fullName evidence="1">Uncharacterized protein</fullName>
    </submittedName>
</protein>
<evidence type="ECO:0000313" key="1">
    <source>
        <dbReference type="EMBL" id="CAB4034419.1"/>
    </source>
</evidence>
<dbReference type="EMBL" id="CACRXK020020094">
    <property type="protein sequence ID" value="CAB4034419.1"/>
    <property type="molecule type" value="Genomic_DNA"/>
</dbReference>
<dbReference type="SMART" id="SM00186">
    <property type="entry name" value="FBG"/>
    <property type="match status" value="1"/>
</dbReference>
<dbReference type="Gene3D" id="3.50.4.10">
    <property type="entry name" value="Hepatocyte Growth Factor"/>
    <property type="match status" value="1"/>
</dbReference>
<dbReference type="SUPFAM" id="SSF56496">
    <property type="entry name" value="Fibrinogen C-terminal domain-like"/>
    <property type="match status" value="1"/>
</dbReference>
<accession>A0A6S7LLP2</accession>
<dbReference type="InterPro" id="IPR050373">
    <property type="entry name" value="Fibrinogen_C-term_domain"/>
</dbReference>
<dbReference type="Gene3D" id="3.90.215.10">
    <property type="entry name" value="Gamma Fibrinogen, chain A, domain 1"/>
    <property type="match status" value="1"/>
</dbReference>
<dbReference type="Proteomes" id="UP001152795">
    <property type="component" value="Unassembled WGS sequence"/>
</dbReference>
<dbReference type="OrthoDB" id="5958745at2759"/>
<dbReference type="Pfam" id="PF00024">
    <property type="entry name" value="PAN_1"/>
    <property type="match status" value="1"/>
</dbReference>